<protein>
    <submittedName>
        <fullName evidence="4">Extensin</fullName>
    </submittedName>
</protein>
<feature type="compositionally biased region" description="Pro residues" evidence="1">
    <location>
        <begin position="1"/>
        <end position="11"/>
    </location>
</feature>
<name>A0ABM0JKW1_APLCA</name>
<evidence type="ECO:0000313" key="3">
    <source>
        <dbReference type="Proteomes" id="UP000694888"/>
    </source>
</evidence>
<keyword evidence="2" id="KW-1133">Transmembrane helix</keyword>
<feature type="compositionally biased region" description="Polar residues" evidence="1">
    <location>
        <begin position="62"/>
        <end position="71"/>
    </location>
</feature>
<reference evidence="4" key="1">
    <citation type="submission" date="2025-08" db="UniProtKB">
        <authorList>
            <consortium name="RefSeq"/>
        </authorList>
    </citation>
    <scope>IDENTIFICATION</scope>
</reference>
<dbReference type="Proteomes" id="UP000694888">
    <property type="component" value="Unplaced"/>
</dbReference>
<keyword evidence="2" id="KW-0472">Membrane</keyword>
<dbReference type="PRINTS" id="PR01217">
    <property type="entry name" value="PRICHEXTENSN"/>
</dbReference>
<evidence type="ECO:0000256" key="1">
    <source>
        <dbReference type="SAM" id="MobiDB-lite"/>
    </source>
</evidence>
<gene>
    <name evidence="4" type="primary">LOC101861576</name>
</gene>
<feature type="compositionally biased region" description="Pro residues" evidence="1">
    <location>
        <begin position="98"/>
        <end position="108"/>
    </location>
</feature>
<feature type="compositionally biased region" description="Pro residues" evidence="1">
    <location>
        <begin position="117"/>
        <end position="152"/>
    </location>
</feature>
<evidence type="ECO:0000313" key="4">
    <source>
        <dbReference type="RefSeq" id="XP_005096105.1"/>
    </source>
</evidence>
<feature type="transmembrane region" description="Helical" evidence="2">
    <location>
        <begin position="185"/>
        <end position="209"/>
    </location>
</feature>
<dbReference type="RefSeq" id="XP_005096105.1">
    <property type="nucleotide sequence ID" value="XM_005096048.3"/>
</dbReference>
<evidence type="ECO:0000256" key="2">
    <source>
        <dbReference type="SAM" id="Phobius"/>
    </source>
</evidence>
<proteinExistence type="predicted"/>
<sequence>MSRPRSPPPPYEDSLSFTSSATPPSRPTGPLSHDPAPPPGFYVQTGAHPLLSSGENAPPPQGSRNPATHQTPDVIGGYQHDGSYWRPTPPLQGQVPGPYAPPPPPFQLPPSKNREYPPYPPASTGPPFSPLPPPPPPPPPLPPPPSSSPHPPVGQTTYQATFHEEHKPSMQRFVIEERRRRVNHILHCCISIFFFPWIIVWIVLCIQASA</sequence>
<dbReference type="GeneID" id="101861576"/>
<keyword evidence="2" id="KW-0812">Transmembrane</keyword>
<keyword evidence="3" id="KW-1185">Reference proteome</keyword>
<accession>A0ABM0JKW1</accession>
<organism evidence="3 4">
    <name type="scientific">Aplysia californica</name>
    <name type="common">California sea hare</name>
    <dbReference type="NCBI Taxonomy" id="6500"/>
    <lineage>
        <taxon>Eukaryota</taxon>
        <taxon>Metazoa</taxon>
        <taxon>Spiralia</taxon>
        <taxon>Lophotrochozoa</taxon>
        <taxon>Mollusca</taxon>
        <taxon>Gastropoda</taxon>
        <taxon>Heterobranchia</taxon>
        <taxon>Euthyneura</taxon>
        <taxon>Tectipleura</taxon>
        <taxon>Aplysiida</taxon>
        <taxon>Aplysioidea</taxon>
        <taxon>Aplysiidae</taxon>
        <taxon>Aplysia</taxon>
    </lineage>
</organism>
<feature type="region of interest" description="Disordered" evidence="1">
    <location>
        <begin position="1"/>
        <end position="156"/>
    </location>
</feature>